<organism evidence="3 4">
    <name type="scientific">Flavobacterium crassostreae</name>
    <dbReference type="NCBI Taxonomy" id="1763534"/>
    <lineage>
        <taxon>Bacteria</taxon>
        <taxon>Pseudomonadati</taxon>
        <taxon>Bacteroidota</taxon>
        <taxon>Flavobacteriia</taxon>
        <taxon>Flavobacteriales</taxon>
        <taxon>Flavobacteriaceae</taxon>
        <taxon>Flavobacterium</taxon>
    </lineage>
</organism>
<keyword evidence="4" id="KW-1185">Reference proteome</keyword>
<dbReference type="EMBL" id="LVEP01000022">
    <property type="protein sequence ID" value="OCB76674.1"/>
    <property type="molecule type" value="Genomic_DNA"/>
</dbReference>
<feature type="signal peptide" evidence="1">
    <location>
        <begin position="1"/>
        <end position="27"/>
    </location>
</feature>
<feature type="chain" id="PRO_5008625195" description="Outer membrane protein beta-barrel domain-containing protein" evidence="1">
    <location>
        <begin position="28"/>
        <end position="241"/>
    </location>
</feature>
<protein>
    <recommendedName>
        <fullName evidence="2">Outer membrane protein beta-barrel domain-containing protein</fullName>
    </recommendedName>
</protein>
<gene>
    <name evidence="3" type="ORF">LPBF_06925</name>
</gene>
<proteinExistence type="predicted"/>
<dbReference type="AlphaFoldDB" id="A0A1B9E3Z2"/>
<reference evidence="3 4" key="1">
    <citation type="submission" date="2016-03" db="EMBL/GenBank/DDBJ databases">
        <authorList>
            <person name="Ploux O."/>
        </authorList>
    </citation>
    <scope>NUCLEOTIDE SEQUENCE [LARGE SCALE GENOMIC DNA]</scope>
    <source>
        <strain evidence="3 4">LPB0076</strain>
    </source>
</reference>
<dbReference type="STRING" id="1763534.GCA_001831475_00986"/>
<dbReference type="RefSeq" id="WP_066334257.1">
    <property type="nucleotide sequence ID" value="NZ_CP017688.1"/>
</dbReference>
<comment type="caution">
    <text evidence="3">The sequence shown here is derived from an EMBL/GenBank/DDBJ whole genome shotgun (WGS) entry which is preliminary data.</text>
</comment>
<evidence type="ECO:0000256" key="1">
    <source>
        <dbReference type="SAM" id="SignalP"/>
    </source>
</evidence>
<accession>A0A1B9E3Z2</accession>
<keyword evidence="1" id="KW-0732">Signal</keyword>
<evidence type="ECO:0000313" key="3">
    <source>
        <dbReference type="EMBL" id="OCB76674.1"/>
    </source>
</evidence>
<feature type="domain" description="Outer membrane protein beta-barrel" evidence="2">
    <location>
        <begin position="45"/>
        <end position="217"/>
    </location>
</feature>
<dbReference type="Pfam" id="PF13568">
    <property type="entry name" value="OMP_b-brl_2"/>
    <property type="match status" value="1"/>
</dbReference>
<sequence>MKTLHKNKRLHLFFIHILLLSGFSVYSQQDTTVLKEETTTKIDSLYREDQFFFSFTYNTLQNKPSRMAQNKFSTGFSVGVLRDMPINKERTIAFASGLGLTYNNYIQNLSIQGSSQKALYAILEEQYQTNKISQLFIDLPIEFRWRNSTYQSHKFWRVYGGVKGSYLLYDRTVFDGDSGKSIIKGNKDFNKLLYGVYVAAGYNTINLYAYYGLNPLFASAKIEDKNIQLKALNVGLIFYIL</sequence>
<dbReference type="InterPro" id="IPR025665">
    <property type="entry name" value="Beta-barrel_OMP_2"/>
</dbReference>
<evidence type="ECO:0000313" key="4">
    <source>
        <dbReference type="Proteomes" id="UP000093510"/>
    </source>
</evidence>
<name>A0A1B9E3Z2_9FLAO</name>
<dbReference type="Proteomes" id="UP000093510">
    <property type="component" value="Unassembled WGS sequence"/>
</dbReference>
<evidence type="ECO:0000259" key="2">
    <source>
        <dbReference type="Pfam" id="PF13568"/>
    </source>
</evidence>
<dbReference type="OrthoDB" id="959017at2"/>